<protein>
    <recommendedName>
        <fullName evidence="5">YEATS domain-containing protein</fullName>
    </recommendedName>
</protein>
<feature type="domain" description="YEATS" evidence="5">
    <location>
        <begin position="176"/>
        <end position="322"/>
    </location>
</feature>
<dbReference type="EMBL" id="KQ971326">
    <property type="protein sequence ID" value="EEZ97471.1"/>
    <property type="molecule type" value="Genomic_DNA"/>
</dbReference>
<evidence type="ECO:0000313" key="6">
    <source>
        <dbReference type="EMBL" id="EEZ97471.1"/>
    </source>
</evidence>
<name>D6X3U5_TRICA</name>
<dbReference type="Pfam" id="PF22951">
    <property type="entry name" value="3HBD"/>
    <property type="match status" value="1"/>
</dbReference>
<dbReference type="Gene3D" id="2.60.40.1970">
    <property type="entry name" value="YEATS domain"/>
    <property type="match status" value="1"/>
</dbReference>
<feature type="coiled-coil region" evidence="3">
    <location>
        <begin position="23"/>
        <end position="61"/>
    </location>
</feature>
<dbReference type="KEGG" id="tca:659296"/>
<evidence type="ECO:0000256" key="3">
    <source>
        <dbReference type="SAM" id="Coils"/>
    </source>
</evidence>
<dbReference type="GO" id="GO:0042393">
    <property type="term" value="F:histone binding"/>
    <property type="evidence" value="ECO:0000318"/>
    <property type="project" value="GO_Central"/>
</dbReference>
<keyword evidence="3" id="KW-0175">Coiled coil</keyword>
<dbReference type="InterPro" id="IPR055129">
    <property type="entry name" value="YEATS_dom"/>
</dbReference>
<reference evidence="6 7" key="1">
    <citation type="journal article" date="2008" name="Nature">
        <title>The genome of the model beetle and pest Tribolium castaneum.</title>
        <authorList>
            <consortium name="Tribolium Genome Sequencing Consortium"/>
            <person name="Richards S."/>
            <person name="Gibbs R.A."/>
            <person name="Weinstock G.M."/>
            <person name="Brown S.J."/>
            <person name="Denell R."/>
            <person name="Beeman R.W."/>
            <person name="Gibbs R."/>
            <person name="Beeman R.W."/>
            <person name="Brown S.J."/>
            <person name="Bucher G."/>
            <person name="Friedrich M."/>
            <person name="Grimmelikhuijzen C.J."/>
            <person name="Klingler M."/>
            <person name="Lorenzen M."/>
            <person name="Richards S."/>
            <person name="Roth S."/>
            <person name="Schroder R."/>
            <person name="Tautz D."/>
            <person name="Zdobnov E.M."/>
            <person name="Muzny D."/>
            <person name="Gibbs R.A."/>
            <person name="Weinstock G.M."/>
            <person name="Attaway T."/>
            <person name="Bell S."/>
            <person name="Buhay C.J."/>
            <person name="Chandrabose M.N."/>
            <person name="Chavez D."/>
            <person name="Clerk-Blankenburg K.P."/>
            <person name="Cree A."/>
            <person name="Dao M."/>
            <person name="Davis C."/>
            <person name="Chacko J."/>
            <person name="Dinh H."/>
            <person name="Dugan-Rocha S."/>
            <person name="Fowler G."/>
            <person name="Garner T.T."/>
            <person name="Garnes J."/>
            <person name="Gnirke A."/>
            <person name="Hawes A."/>
            <person name="Hernandez J."/>
            <person name="Hines S."/>
            <person name="Holder M."/>
            <person name="Hume J."/>
            <person name="Jhangiani S.N."/>
            <person name="Joshi V."/>
            <person name="Khan Z.M."/>
            <person name="Jackson L."/>
            <person name="Kovar C."/>
            <person name="Kowis A."/>
            <person name="Lee S."/>
            <person name="Lewis L.R."/>
            <person name="Margolis J."/>
            <person name="Morgan M."/>
            <person name="Nazareth L.V."/>
            <person name="Nguyen N."/>
            <person name="Okwuonu G."/>
            <person name="Parker D."/>
            <person name="Richards S."/>
            <person name="Ruiz S.J."/>
            <person name="Santibanez J."/>
            <person name="Savard J."/>
            <person name="Scherer S.E."/>
            <person name="Schneider B."/>
            <person name="Sodergren E."/>
            <person name="Tautz D."/>
            <person name="Vattahil S."/>
            <person name="Villasana D."/>
            <person name="White C.S."/>
            <person name="Wright R."/>
            <person name="Park Y."/>
            <person name="Beeman R.W."/>
            <person name="Lord J."/>
            <person name="Oppert B."/>
            <person name="Lorenzen M."/>
            <person name="Brown S."/>
            <person name="Wang L."/>
            <person name="Savard J."/>
            <person name="Tautz D."/>
            <person name="Richards S."/>
            <person name="Weinstock G."/>
            <person name="Gibbs R.A."/>
            <person name="Liu Y."/>
            <person name="Worley K."/>
            <person name="Weinstock G."/>
            <person name="Elsik C.G."/>
            <person name="Reese J.T."/>
            <person name="Elhaik E."/>
            <person name="Landan G."/>
            <person name="Graur D."/>
            <person name="Arensburger P."/>
            <person name="Atkinson P."/>
            <person name="Beeman R.W."/>
            <person name="Beidler J."/>
            <person name="Brown S.J."/>
            <person name="Demuth J.P."/>
            <person name="Drury D.W."/>
            <person name="Du Y.Z."/>
            <person name="Fujiwara H."/>
            <person name="Lorenzen M."/>
            <person name="Maselli V."/>
            <person name="Osanai M."/>
            <person name="Park Y."/>
            <person name="Robertson H.M."/>
            <person name="Tu Z."/>
            <person name="Wang J.J."/>
            <person name="Wang S."/>
            <person name="Richards S."/>
            <person name="Song H."/>
            <person name="Zhang L."/>
            <person name="Sodergren E."/>
            <person name="Werner D."/>
            <person name="Stanke M."/>
            <person name="Morgenstern B."/>
            <person name="Solovyev V."/>
            <person name="Kosarev P."/>
            <person name="Brown G."/>
            <person name="Chen H.C."/>
            <person name="Ermolaeva O."/>
            <person name="Hlavina W."/>
            <person name="Kapustin Y."/>
            <person name="Kiryutin B."/>
            <person name="Kitts P."/>
            <person name="Maglott D."/>
            <person name="Pruitt K."/>
            <person name="Sapojnikov V."/>
            <person name="Souvorov A."/>
            <person name="Mackey A.J."/>
            <person name="Waterhouse R.M."/>
            <person name="Wyder S."/>
            <person name="Zdobnov E.M."/>
            <person name="Zdobnov E.M."/>
            <person name="Wyder S."/>
            <person name="Kriventseva E.V."/>
            <person name="Kadowaki T."/>
            <person name="Bork P."/>
            <person name="Aranda M."/>
            <person name="Bao R."/>
            <person name="Beermann A."/>
            <person name="Berns N."/>
            <person name="Bolognesi R."/>
            <person name="Bonneton F."/>
            <person name="Bopp D."/>
            <person name="Brown S.J."/>
            <person name="Bucher G."/>
            <person name="Butts T."/>
            <person name="Chaumot A."/>
            <person name="Denell R.E."/>
            <person name="Ferrier D.E."/>
            <person name="Friedrich M."/>
            <person name="Gordon C.M."/>
            <person name="Jindra M."/>
            <person name="Klingler M."/>
            <person name="Lan Q."/>
            <person name="Lattorff H.M."/>
            <person name="Laudet V."/>
            <person name="von Levetsow C."/>
            <person name="Liu Z."/>
            <person name="Lutz R."/>
            <person name="Lynch J.A."/>
            <person name="da Fonseca R.N."/>
            <person name="Posnien N."/>
            <person name="Reuter R."/>
            <person name="Roth S."/>
            <person name="Savard J."/>
            <person name="Schinko J.B."/>
            <person name="Schmitt C."/>
            <person name="Schoppmeier M."/>
            <person name="Schroder R."/>
            <person name="Shippy T.D."/>
            <person name="Simonnet F."/>
            <person name="Marques-Souza H."/>
            <person name="Tautz D."/>
            <person name="Tomoyasu Y."/>
            <person name="Trauner J."/>
            <person name="Van der Zee M."/>
            <person name="Vervoort M."/>
            <person name="Wittkopp N."/>
            <person name="Wimmer E.A."/>
            <person name="Yang X."/>
            <person name="Jones A.K."/>
            <person name="Sattelle D.B."/>
            <person name="Ebert P.R."/>
            <person name="Nelson D."/>
            <person name="Scott J.G."/>
            <person name="Beeman R.W."/>
            <person name="Muthukrishnan S."/>
            <person name="Kramer K.J."/>
            <person name="Arakane Y."/>
            <person name="Beeman R.W."/>
            <person name="Zhu Q."/>
            <person name="Hogenkamp D."/>
            <person name="Dixit R."/>
            <person name="Oppert B."/>
            <person name="Jiang H."/>
            <person name="Zou Z."/>
            <person name="Marshall J."/>
            <person name="Elpidina E."/>
            <person name="Vinokurov K."/>
            <person name="Oppert C."/>
            <person name="Zou Z."/>
            <person name="Evans J."/>
            <person name="Lu Z."/>
            <person name="Zhao P."/>
            <person name="Sumathipala N."/>
            <person name="Altincicek B."/>
            <person name="Vilcinskas A."/>
            <person name="Williams M."/>
            <person name="Hultmark D."/>
            <person name="Hetru C."/>
            <person name="Jiang H."/>
            <person name="Grimmelikhuijzen C.J."/>
            <person name="Hauser F."/>
            <person name="Cazzamali G."/>
            <person name="Williamson M."/>
            <person name="Park Y."/>
            <person name="Li B."/>
            <person name="Tanaka Y."/>
            <person name="Predel R."/>
            <person name="Neupert S."/>
            <person name="Schachtner J."/>
            <person name="Verleyen P."/>
            <person name="Raible F."/>
            <person name="Bork P."/>
            <person name="Friedrich M."/>
            <person name="Walden K.K."/>
            <person name="Robertson H.M."/>
            <person name="Angeli S."/>
            <person name="Foret S."/>
            <person name="Bucher G."/>
            <person name="Schuetz S."/>
            <person name="Maleszka R."/>
            <person name="Wimmer E.A."/>
            <person name="Beeman R.W."/>
            <person name="Lorenzen M."/>
            <person name="Tomoyasu Y."/>
            <person name="Miller S.C."/>
            <person name="Grossmann D."/>
            <person name="Bucher G."/>
        </authorList>
    </citation>
    <scope>NUCLEOTIDE SEQUENCE [LARGE SCALE GENOMIC DNA]</scope>
    <source>
        <strain evidence="6 7">Georgia GA2</strain>
    </source>
</reference>
<evidence type="ECO:0000259" key="5">
    <source>
        <dbReference type="PROSITE" id="PS51037"/>
    </source>
</evidence>
<dbReference type="GO" id="GO:0140672">
    <property type="term" value="C:ATAC complex"/>
    <property type="evidence" value="ECO:0000318"/>
    <property type="project" value="GO_Central"/>
</dbReference>
<dbReference type="InterPro" id="IPR055127">
    <property type="entry name" value="YEATS2_3HBD"/>
</dbReference>
<dbReference type="STRING" id="7070.D6X3U5"/>
<keyword evidence="1 2" id="KW-0539">Nucleus</keyword>
<dbReference type="GO" id="GO:0006338">
    <property type="term" value="P:chromatin remodeling"/>
    <property type="evidence" value="ECO:0000318"/>
    <property type="project" value="GO_Central"/>
</dbReference>
<dbReference type="GO" id="GO:0006357">
    <property type="term" value="P:regulation of transcription by RNA polymerase II"/>
    <property type="evidence" value="ECO:0000318"/>
    <property type="project" value="GO_Central"/>
</dbReference>
<dbReference type="OMA" id="ANNANYK"/>
<evidence type="ECO:0000313" key="7">
    <source>
        <dbReference type="Proteomes" id="UP000007266"/>
    </source>
</evidence>
<gene>
    <name evidence="6" type="primary">AUGUSTUS-3.0.2_11302</name>
    <name evidence="6" type="ORF">TcasGA2_TC011302</name>
</gene>
<comment type="subcellular location">
    <subcellularLocation>
        <location evidence="2">Nucleus</location>
    </subcellularLocation>
</comment>
<sequence length="685" mass="79483">MEHLRDSGKVDPDYESYNSALELNEEEDKKENLIKIRNIIEEEYNKEIFERQEQIEQIELQICKVRKILHLLRYALIMSYYKKKELEYNGTEDEASTSDPLLAPDKQNRIHPALKKLLGKNVSSLDHLNLKDKRKTTARSPRIPDPPTPPESKKIKLDPDIIPQTPPKVQPPEAVTRNRKKTKHRVVIGNISKWMPSSEDDLLTHKWMVYVRGPKDTPDVSHFVDKVVFYLHPSYKPHDVVEVSESPFHLARRGWGEFPVRVQIFFKVILNKPIDVVHNIKLDKTFSGRQTLGNETIVDVFLYDSEVKAEVEHDYCSDVETKIEEVNFDHCYCMPASSEGLPKLKKEKIEQDEDNKLIYGLESYCGENHEKITPNQLVLNRKDIRFNNTKILVFGQKLEGCVLTKLIQNHSRNAKSEANNFKLVLPSHRFKNMGEALPFLFKRLPLFSDLANNANYKRIYPFTASSLKEFVSWNVGKRRSSEWSRARLIKKILTSEQIFGSENWNTKTILMYGRSHDYTPFISFGLFNRESEEKQLLQSCYSSSPTIGCRNHAIEQQEITVNIESDSESPKKNHSVIDITDPHLKLECSFIRQTALDCGIILKPEEIVEGVKFNGAEMMILEAVKCLAENLIRRGKNHRVCTKISSNSSTSVINREDVEMAINERPEMFSLKYFRNERKNFEYFS</sequence>
<dbReference type="PROSITE" id="PS51037">
    <property type="entry name" value="YEATS"/>
    <property type="match status" value="1"/>
</dbReference>
<proteinExistence type="predicted"/>
<dbReference type="Proteomes" id="UP000007266">
    <property type="component" value="Linkage group 3"/>
</dbReference>
<dbReference type="PhylomeDB" id="D6X3U5"/>
<accession>D6X3U5</accession>
<dbReference type="CDD" id="cd16907">
    <property type="entry name" value="YEATS_YEATS2_like"/>
    <property type="match status" value="1"/>
</dbReference>
<dbReference type="GO" id="GO:0035267">
    <property type="term" value="C:NuA4 histone acetyltransferase complex"/>
    <property type="evidence" value="ECO:0000318"/>
    <property type="project" value="GO_Central"/>
</dbReference>
<organism evidence="6 7">
    <name type="scientific">Tribolium castaneum</name>
    <name type="common">Red flour beetle</name>
    <dbReference type="NCBI Taxonomy" id="7070"/>
    <lineage>
        <taxon>Eukaryota</taxon>
        <taxon>Metazoa</taxon>
        <taxon>Ecdysozoa</taxon>
        <taxon>Arthropoda</taxon>
        <taxon>Hexapoda</taxon>
        <taxon>Insecta</taxon>
        <taxon>Pterygota</taxon>
        <taxon>Neoptera</taxon>
        <taxon>Endopterygota</taxon>
        <taxon>Coleoptera</taxon>
        <taxon>Polyphaga</taxon>
        <taxon>Cucujiformia</taxon>
        <taxon>Tenebrionidae</taxon>
        <taxon>Tenebrionidae incertae sedis</taxon>
        <taxon>Tribolium</taxon>
    </lineage>
</organism>
<keyword evidence="7" id="KW-1185">Reference proteome</keyword>
<evidence type="ECO:0000256" key="2">
    <source>
        <dbReference type="PROSITE-ProRule" id="PRU00376"/>
    </source>
</evidence>
<dbReference type="Pfam" id="PF03366">
    <property type="entry name" value="YEATS"/>
    <property type="match status" value="1"/>
</dbReference>
<feature type="region of interest" description="Disordered" evidence="4">
    <location>
        <begin position="128"/>
        <end position="181"/>
    </location>
</feature>
<dbReference type="PANTHER" id="PTHR23195">
    <property type="entry name" value="YEATS DOMAIN"/>
    <property type="match status" value="1"/>
</dbReference>
<reference evidence="6 7" key="2">
    <citation type="journal article" date="2010" name="Nucleic Acids Res.">
        <title>BeetleBase in 2010: revisions to provide comprehensive genomic information for Tribolium castaneum.</title>
        <authorList>
            <person name="Kim H.S."/>
            <person name="Murphy T."/>
            <person name="Xia J."/>
            <person name="Caragea D."/>
            <person name="Park Y."/>
            <person name="Beeman R.W."/>
            <person name="Lorenzen M.D."/>
            <person name="Butcher S."/>
            <person name="Manak J.R."/>
            <person name="Brown S.J."/>
        </authorList>
    </citation>
    <scope>GENOME REANNOTATION</scope>
    <source>
        <strain evidence="6 7">Georgia GA2</strain>
    </source>
</reference>
<evidence type="ECO:0000256" key="4">
    <source>
        <dbReference type="SAM" id="MobiDB-lite"/>
    </source>
</evidence>
<dbReference type="eggNOG" id="KOG3149">
    <property type="taxonomic scope" value="Eukaryota"/>
</dbReference>
<dbReference type="InterPro" id="IPR038704">
    <property type="entry name" value="YEAST_sf"/>
</dbReference>
<dbReference type="InterPro" id="IPR005033">
    <property type="entry name" value="YEATS"/>
</dbReference>
<dbReference type="AlphaFoldDB" id="D6X3U5"/>
<evidence type="ECO:0000256" key="1">
    <source>
        <dbReference type="ARBA" id="ARBA00023242"/>
    </source>
</evidence>
<dbReference type="HOGENOM" id="CLU_019149_0_0_1"/>
<dbReference type="OrthoDB" id="1741717at2759"/>
<dbReference type="GO" id="GO:0005634">
    <property type="term" value="C:nucleus"/>
    <property type="evidence" value="ECO:0000318"/>
    <property type="project" value="GO_Central"/>
</dbReference>